<evidence type="ECO:0000313" key="2">
    <source>
        <dbReference type="Proteomes" id="UP000281549"/>
    </source>
</evidence>
<reference evidence="2" key="1">
    <citation type="journal article" date="2018" name="Nat. Microbiol.">
        <title>Leveraging single-cell genomics to expand the fungal tree of life.</title>
        <authorList>
            <person name="Ahrendt S.R."/>
            <person name="Quandt C.A."/>
            <person name="Ciobanu D."/>
            <person name="Clum A."/>
            <person name="Salamov A."/>
            <person name="Andreopoulos B."/>
            <person name="Cheng J.F."/>
            <person name="Woyke T."/>
            <person name="Pelin A."/>
            <person name="Henrissat B."/>
            <person name="Reynolds N.K."/>
            <person name="Benny G.L."/>
            <person name="Smith M.E."/>
            <person name="James T.Y."/>
            <person name="Grigoriev I.V."/>
        </authorList>
    </citation>
    <scope>NUCLEOTIDE SEQUENCE [LARGE SCALE GENOMIC DNA]</scope>
    <source>
        <strain evidence="2">CSF55</strain>
    </source>
</reference>
<name>A0A4P9YQ41_ROZAC</name>
<sequence>KFNILGFANTDATPRPLKMSPINSPYEERGAYLRVESRDKPIDADVNAIVVFEATTAKVEWNSQKLACPSKPMSMLLYKLCQLERQVQLIMLVYDADPRAIFTGLCCHYLRRKLHNTKQWIEEIKNSEFAKCIPILTKLMTINQFTITT</sequence>
<accession>A0A4P9YQ41</accession>
<proteinExistence type="predicted"/>
<dbReference type="EMBL" id="ML005016">
    <property type="protein sequence ID" value="RKP20830.1"/>
    <property type="molecule type" value="Genomic_DNA"/>
</dbReference>
<gene>
    <name evidence="1" type="ORF">ROZALSC1DRAFT_21047</name>
</gene>
<dbReference type="Proteomes" id="UP000281549">
    <property type="component" value="Unassembled WGS sequence"/>
</dbReference>
<feature type="non-terminal residue" evidence="1">
    <location>
        <position position="1"/>
    </location>
</feature>
<evidence type="ECO:0000313" key="1">
    <source>
        <dbReference type="EMBL" id="RKP20830.1"/>
    </source>
</evidence>
<dbReference type="AlphaFoldDB" id="A0A4P9YQ41"/>
<organism evidence="1 2">
    <name type="scientific">Rozella allomycis (strain CSF55)</name>
    <dbReference type="NCBI Taxonomy" id="988480"/>
    <lineage>
        <taxon>Eukaryota</taxon>
        <taxon>Fungi</taxon>
        <taxon>Fungi incertae sedis</taxon>
        <taxon>Cryptomycota</taxon>
        <taxon>Cryptomycota incertae sedis</taxon>
        <taxon>Rozella</taxon>
    </lineage>
</organism>
<protein>
    <submittedName>
        <fullName evidence="1">Uncharacterized protein</fullName>
    </submittedName>
</protein>